<dbReference type="GeneID" id="36378743"/>
<dbReference type="WBParaSite" id="SRAE_2000104900.1">
    <property type="protein sequence ID" value="SRAE_2000104900.1"/>
    <property type="gene ID" value="WBGene00261249"/>
</dbReference>
<evidence type="ECO:0000313" key="4">
    <source>
        <dbReference type="WBParaSite" id="SRAE_2000104900.1"/>
    </source>
</evidence>
<reference evidence="4" key="2">
    <citation type="submission" date="2020-12" db="UniProtKB">
        <authorList>
            <consortium name="WormBaseParasite"/>
        </authorList>
    </citation>
    <scope>IDENTIFICATION</scope>
</reference>
<evidence type="ECO:0000313" key="2">
    <source>
        <dbReference type="EMBL" id="CEF66379.1"/>
    </source>
</evidence>
<dbReference type="RefSeq" id="XP_024505579.1">
    <property type="nucleotide sequence ID" value="XM_024651954.1"/>
</dbReference>
<dbReference type="STRING" id="34506.A0A090MY12"/>
<feature type="compositionally biased region" description="Polar residues" evidence="1">
    <location>
        <begin position="12"/>
        <end position="23"/>
    </location>
</feature>
<dbReference type="EMBL" id="LN609529">
    <property type="protein sequence ID" value="CEF66379.1"/>
    <property type="molecule type" value="Genomic_DNA"/>
</dbReference>
<organism evidence="2">
    <name type="scientific">Strongyloides ratti</name>
    <name type="common">Parasitic roundworm</name>
    <dbReference type="NCBI Taxonomy" id="34506"/>
    <lineage>
        <taxon>Eukaryota</taxon>
        <taxon>Metazoa</taxon>
        <taxon>Ecdysozoa</taxon>
        <taxon>Nematoda</taxon>
        <taxon>Chromadorea</taxon>
        <taxon>Rhabditida</taxon>
        <taxon>Tylenchina</taxon>
        <taxon>Panagrolaimomorpha</taxon>
        <taxon>Strongyloidoidea</taxon>
        <taxon>Strongyloididae</taxon>
        <taxon>Strongyloides</taxon>
    </lineage>
</organism>
<protein>
    <submittedName>
        <fullName evidence="4">DBR1 domain-containing protein</fullName>
    </submittedName>
</protein>
<dbReference type="OrthoDB" id="407609at2759"/>
<sequence length="78" mass="8806">MTAPPHLEDNVDSLNQGRGLSYENPQTTKFCEKLNIINMNEIFYQKAGTKYQGIPYYKLSGPIHDAVNSQISIEDLSD</sequence>
<reference evidence="2 3" key="1">
    <citation type="submission" date="2014-09" db="EMBL/GenBank/DDBJ databases">
        <authorList>
            <person name="Martin A.A."/>
        </authorList>
    </citation>
    <scope>NUCLEOTIDE SEQUENCE</scope>
    <source>
        <strain evidence="3">ED321</strain>
        <strain evidence="2">ED321 Heterogonic</strain>
    </source>
</reference>
<dbReference type="WormBase" id="SRAE_2000104900">
    <property type="protein sequence ID" value="SRP02764"/>
    <property type="gene ID" value="WBGene00261249"/>
</dbReference>
<evidence type="ECO:0000256" key="1">
    <source>
        <dbReference type="SAM" id="MobiDB-lite"/>
    </source>
</evidence>
<name>A0A090MY12_STRRB</name>
<gene>
    <name evidence="2 4 5" type="ORF">SRAE_2000104900</name>
</gene>
<evidence type="ECO:0000313" key="5">
    <source>
        <dbReference type="WormBase" id="SRAE_2000104900"/>
    </source>
</evidence>
<dbReference type="CTD" id="36378743"/>
<dbReference type="AlphaFoldDB" id="A0A090MY12"/>
<evidence type="ECO:0000313" key="3">
    <source>
        <dbReference type="Proteomes" id="UP000035682"/>
    </source>
</evidence>
<keyword evidence="3" id="KW-1185">Reference proteome</keyword>
<dbReference type="Proteomes" id="UP000035682">
    <property type="component" value="Unplaced"/>
</dbReference>
<accession>A0A090MY12</accession>
<proteinExistence type="predicted"/>
<feature type="region of interest" description="Disordered" evidence="1">
    <location>
        <begin position="1"/>
        <end position="23"/>
    </location>
</feature>